<keyword evidence="2" id="KW-1185">Reference proteome</keyword>
<dbReference type="Proteomes" id="UP000813444">
    <property type="component" value="Unassembled WGS sequence"/>
</dbReference>
<evidence type="ECO:0000313" key="1">
    <source>
        <dbReference type="EMBL" id="KAH7324308.1"/>
    </source>
</evidence>
<dbReference type="EMBL" id="JAGPNK010000003">
    <property type="protein sequence ID" value="KAH7324308.1"/>
    <property type="molecule type" value="Genomic_DNA"/>
</dbReference>
<gene>
    <name evidence="1" type="ORF">B0I35DRAFT_159189</name>
</gene>
<sequence>MQWFDSTSCAHSLIVNPSIPGPVEPPDSAHLHMSENRLSIINKCIYTCPHVPHPPRIPRPPTLSSPPPPLSAMVTPCPFPSLCGEGKRGAEKVHAGKTSQCSRPFVCCGGSDARAVVVRSHMVSPRESSMAFRRNYHQAVRPVFCPLSAVHYAMDRDSSLVRSIALPYTNHSAKATLPKEMRCSNKDMIHALPTQEMLQVGSLCQAHSNRQIPAPTCARTEEEHM</sequence>
<dbReference type="AlphaFoldDB" id="A0A8K0SV63"/>
<comment type="caution">
    <text evidence="1">The sequence shown here is derived from an EMBL/GenBank/DDBJ whole genome shotgun (WGS) entry which is preliminary data.</text>
</comment>
<name>A0A8K0SV63_9HYPO</name>
<evidence type="ECO:0000313" key="2">
    <source>
        <dbReference type="Proteomes" id="UP000813444"/>
    </source>
</evidence>
<accession>A0A8K0SV63</accession>
<organism evidence="1 2">
    <name type="scientific">Stachybotrys elegans</name>
    <dbReference type="NCBI Taxonomy" id="80388"/>
    <lineage>
        <taxon>Eukaryota</taxon>
        <taxon>Fungi</taxon>
        <taxon>Dikarya</taxon>
        <taxon>Ascomycota</taxon>
        <taxon>Pezizomycotina</taxon>
        <taxon>Sordariomycetes</taxon>
        <taxon>Hypocreomycetidae</taxon>
        <taxon>Hypocreales</taxon>
        <taxon>Stachybotryaceae</taxon>
        <taxon>Stachybotrys</taxon>
    </lineage>
</organism>
<proteinExistence type="predicted"/>
<protein>
    <submittedName>
        <fullName evidence="1">Uncharacterized protein</fullName>
    </submittedName>
</protein>
<reference evidence="1" key="1">
    <citation type="journal article" date="2021" name="Nat. Commun.">
        <title>Genetic determinants of endophytism in the Arabidopsis root mycobiome.</title>
        <authorList>
            <person name="Mesny F."/>
            <person name="Miyauchi S."/>
            <person name="Thiergart T."/>
            <person name="Pickel B."/>
            <person name="Atanasova L."/>
            <person name="Karlsson M."/>
            <person name="Huettel B."/>
            <person name="Barry K.W."/>
            <person name="Haridas S."/>
            <person name="Chen C."/>
            <person name="Bauer D."/>
            <person name="Andreopoulos W."/>
            <person name="Pangilinan J."/>
            <person name="LaButti K."/>
            <person name="Riley R."/>
            <person name="Lipzen A."/>
            <person name="Clum A."/>
            <person name="Drula E."/>
            <person name="Henrissat B."/>
            <person name="Kohler A."/>
            <person name="Grigoriev I.V."/>
            <person name="Martin F.M."/>
            <person name="Hacquard S."/>
        </authorList>
    </citation>
    <scope>NUCLEOTIDE SEQUENCE</scope>
    <source>
        <strain evidence="1">MPI-CAGE-CH-0235</strain>
    </source>
</reference>